<organism evidence="1">
    <name type="scientific">Rhizophora mucronata</name>
    <name type="common">Asiatic mangrove</name>
    <dbReference type="NCBI Taxonomy" id="61149"/>
    <lineage>
        <taxon>Eukaryota</taxon>
        <taxon>Viridiplantae</taxon>
        <taxon>Streptophyta</taxon>
        <taxon>Embryophyta</taxon>
        <taxon>Tracheophyta</taxon>
        <taxon>Spermatophyta</taxon>
        <taxon>Magnoliopsida</taxon>
        <taxon>eudicotyledons</taxon>
        <taxon>Gunneridae</taxon>
        <taxon>Pentapetalae</taxon>
        <taxon>rosids</taxon>
        <taxon>fabids</taxon>
        <taxon>Malpighiales</taxon>
        <taxon>Rhizophoraceae</taxon>
        <taxon>Rhizophora</taxon>
    </lineage>
</organism>
<evidence type="ECO:0000313" key="1">
    <source>
        <dbReference type="EMBL" id="MBX38551.1"/>
    </source>
</evidence>
<reference evidence="1" key="1">
    <citation type="submission" date="2018-02" db="EMBL/GenBank/DDBJ databases">
        <title>Rhizophora mucronata_Transcriptome.</title>
        <authorList>
            <person name="Meera S.P."/>
            <person name="Sreeshan A."/>
            <person name="Augustine A."/>
        </authorList>
    </citation>
    <scope>NUCLEOTIDE SEQUENCE</scope>
    <source>
        <tissue evidence="1">Leaf</tissue>
    </source>
</reference>
<proteinExistence type="predicted"/>
<dbReference type="AlphaFoldDB" id="A0A2P2N7T9"/>
<dbReference type="EMBL" id="GGEC01058067">
    <property type="protein sequence ID" value="MBX38551.1"/>
    <property type="molecule type" value="Transcribed_RNA"/>
</dbReference>
<sequence length="25" mass="2816">MDLCSRPTLDSTEIASYSIQRSVEN</sequence>
<name>A0A2P2N7T9_RHIMU</name>
<protein>
    <submittedName>
        <fullName evidence="1">Uncharacterized protein</fullName>
    </submittedName>
</protein>
<accession>A0A2P2N7T9</accession>